<organism evidence="2 3">
    <name type="scientific">Aulographum hederae CBS 113979</name>
    <dbReference type="NCBI Taxonomy" id="1176131"/>
    <lineage>
        <taxon>Eukaryota</taxon>
        <taxon>Fungi</taxon>
        <taxon>Dikarya</taxon>
        <taxon>Ascomycota</taxon>
        <taxon>Pezizomycotina</taxon>
        <taxon>Dothideomycetes</taxon>
        <taxon>Pleosporomycetidae</taxon>
        <taxon>Aulographales</taxon>
        <taxon>Aulographaceae</taxon>
    </lineage>
</organism>
<feature type="compositionally biased region" description="Basic residues" evidence="1">
    <location>
        <begin position="166"/>
        <end position="176"/>
    </location>
</feature>
<gene>
    <name evidence="2" type="ORF">K402DRAFT_416548</name>
</gene>
<name>A0A6G1HGK4_9PEZI</name>
<feature type="region of interest" description="Disordered" evidence="1">
    <location>
        <begin position="88"/>
        <end position="193"/>
    </location>
</feature>
<dbReference type="Proteomes" id="UP000800041">
    <property type="component" value="Unassembled WGS sequence"/>
</dbReference>
<dbReference type="Pfam" id="PF12720">
    <property type="entry name" value="DUF3807"/>
    <property type="match status" value="1"/>
</dbReference>
<proteinExistence type="predicted"/>
<sequence>MPATLQAPTLAEAVATINDAVASGKVPDITEAHLKVFHHRHFPDSFTPTLSFSGDDGGLGYYTDGVKRTLTDEDVAWYRQHEITSLLRERRQNEQSSPDAPPNVSPTTSPKPLPNRTPSEEPLEEAPAGPYGNPTIDLQEVAYRQDNDNSDQDNEDQLSNPAKTRSMSKRKRKALKRRAEKEARQPPPKIQKIVTENRIARELDEVKAGPTLELDY</sequence>
<dbReference type="AlphaFoldDB" id="A0A6G1HGK4"/>
<feature type="compositionally biased region" description="Pro residues" evidence="1">
    <location>
        <begin position="99"/>
        <end position="115"/>
    </location>
</feature>
<evidence type="ECO:0000256" key="1">
    <source>
        <dbReference type="SAM" id="MobiDB-lite"/>
    </source>
</evidence>
<accession>A0A6G1HGK4</accession>
<dbReference type="InterPro" id="IPR024526">
    <property type="entry name" value="DUF3807"/>
</dbReference>
<protein>
    <submittedName>
        <fullName evidence="2">Uncharacterized protein</fullName>
    </submittedName>
</protein>
<dbReference type="EMBL" id="ML977138">
    <property type="protein sequence ID" value="KAF1992068.1"/>
    <property type="molecule type" value="Genomic_DNA"/>
</dbReference>
<keyword evidence="3" id="KW-1185">Reference proteome</keyword>
<reference evidence="2" key="1">
    <citation type="journal article" date="2020" name="Stud. Mycol.">
        <title>101 Dothideomycetes genomes: a test case for predicting lifestyles and emergence of pathogens.</title>
        <authorList>
            <person name="Haridas S."/>
            <person name="Albert R."/>
            <person name="Binder M."/>
            <person name="Bloem J."/>
            <person name="Labutti K."/>
            <person name="Salamov A."/>
            <person name="Andreopoulos B."/>
            <person name="Baker S."/>
            <person name="Barry K."/>
            <person name="Bills G."/>
            <person name="Bluhm B."/>
            <person name="Cannon C."/>
            <person name="Castanera R."/>
            <person name="Culley D."/>
            <person name="Daum C."/>
            <person name="Ezra D."/>
            <person name="Gonzalez J."/>
            <person name="Henrissat B."/>
            <person name="Kuo A."/>
            <person name="Liang C."/>
            <person name="Lipzen A."/>
            <person name="Lutzoni F."/>
            <person name="Magnuson J."/>
            <person name="Mondo S."/>
            <person name="Nolan M."/>
            <person name="Ohm R."/>
            <person name="Pangilinan J."/>
            <person name="Park H.-J."/>
            <person name="Ramirez L."/>
            <person name="Alfaro M."/>
            <person name="Sun H."/>
            <person name="Tritt A."/>
            <person name="Yoshinaga Y."/>
            <person name="Zwiers L.-H."/>
            <person name="Turgeon B."/>
            <person name="Goodwin S."/>
            <person name="Spatafora J."/>
            <person name="Crous P."/>
            <person name="Grigoriev I."/>
        </authorList>
    </citation>
    <scope>NUCLEOTIDE SEQUENCE</scope>
    <source>
        <strain evidence="2">CBS 113979</strain>
    </source>
</reference>
<dbReference type="PANTHER" id="PTHR40642">
    <property type="entry name" value="YALI0F31295P"/>
    <property type="match status" value="1"/>
</dbReference>
<evidence type="ECO:0000313" key="3">
    <source>
        <dbReference type="Proteomes" id="UP000800041"/>
    </source>
</evidence>
<evidence type="ECO:0000313" key="2">
    <source>
        <dbReference type="EMBL" id="KAF1992068.1"/>
    </source>
</evidence>
<dbReference type="PANTHER" id="PTHR40642:SF1">
    <property type="entry name" value="YALI0F31295P"/>
    <property type="match status" value="1"/>
</dbReference>